<dbReference type="CDD" id="cd16936">
    <property type="entry name" value="HATPase_RsbW-like"/>
    <property type="match status" value="1"/>
</dbReference>
<dbReference type="PANTHER" id="PTHR35526:SF3">
    <property type="entry name" value="ANTI-SIGMA-F FACTOR RSBW"/>
    <property type="match status" value="1"/>
</dbReference>
<keyword evidence="4" id="KW-0808">Transferase</keyword>
<dbReference type="EMBL" id="RBAK01000012">
    <property type="protein sequence ID" value="RKN41106.1"/>
    <property type="molecule type" value="Genomic_DNA"/>
</dbReference>
<dbReference type="InterPro" id="IPR050267">
    <property type="entry name" value="Anti-sigma-factor_SerPK"/>
</dbReference>
<keyword evidence="4" id="KW-0418">Kinase</keyword>
<proteinExistence type="predicted"/>
<keyword evidence="1" id="KW-0723">Serine/threonine-protein kinase</keyword>
<evidence type="ECO:0000259" key="3">
    <source>
        <dbReference type="Pfam" id="PF14417"/>
    </source>
</evidence>
<dbReference type="Proteomes" id="UP000281726">
    <property type="component" value="Unassembled WGS sequence"/>
</dbReference>
<evidence type="ECO:0000259" key="2">
    <source>
        <dbReference type="Pfam" id="PF13581"/>
    </source>
</evidence>
<dbReference type="InterPro" id="IPR025847">
    <property type="entry name" value="MEDS_domain"/>
</dbReference>
<dbReference type="NCBIfam" id="NF041045">
    <property type="entry name" value="RsbA_anti_sig"/>
    <property type="match status" value="1"/>
</dbReference>
<dbReference type="OrthoDB" id="4088450at2"/>
<dbReference type="Pfam" id="PF14417">
    <property type="entry name" value="MEDS"/>
    <property type="match status" value="1"/>
</dbReference>
<name>A0A3A9Z129_9ACTN</name>
<feature type="domain" description="MEDS" evidence="3">
    <location>
        <begin position="14"/>
        <end position="157"/>
    </location>
</feature>
<evidence type="ECO:0000313" key="4">
    <source>
        <dbReference type="EMBL" id="RKN41106.1"/>
    </source>
</evidence>
<sequence>MRTGAAAQHKGYYHEAIRYDSDEDLLAVVLPFLLGGVEAGEPTFVALGERTGGLVRSALPTGCGVRYLPGGAVYARPAGAIRSYRQLLAEQVAAGAHQIRIVGELSPPMFGATWDWWARYESAINHAYDDFPLWSMCAYDTRLTPEAVLTDVARTHPRFATPDGGHIPSATWTPPETYLRENRPIVPDPIQAGPPTLELVDPTASEARAAVYRADRGRLPADDVDDLVVAVSETVTNALRHGRPPVRLRLWTGEDRVVVSVRDGGPGPTDPYAGLLPAANGSTGGLGLWITHQSCSHVALHREPDGFTLRLIAGNPD</sequence>
<dbReference type="Pfam" id="PF13581">
    <property type="entry name" value="HATPase_c_2"/>
    <property type="match status" value="1"/>
</dbReference>
<dbReference type="InterPro" id="IPR047718">
    <property type="entry name" value="RsbA-like_anti_sig"/>
</dbReference>
<dbReference type="AlphaFoldDB" id="A0A3A9Z129"/>
<protein>
    <submittedName>
        <fullName evidence="4">Sensor histidine kinase</fullName>
    </submittedName>
</protein>
<evidence type="ECO:0000313" key="5">
    <source>
        <dbReference type="Proteomes" id="UP000281726"/>
    </source>
</evidence>
<evidence type="ECO:0000256" key="1">
    <source>
        <dbReference type="ARBA" id="ARBA00022527"/>
    </source>
</evidence>
<reference evidence="4 5" key="1">
    <citation type="journal article" date="2004" name="Syst. Appl. Microbiol.">
        <title>Cryptoendolithic actinomycetes from antarctic sandstone rock samples: Micromonospora endolithica sp. nov. and two isolates related to Micromonospora coerulea Jensen 1932.</title>
        <authorList>
            <person name="Hirsch P."/>
            <person name="Mevs U."/>
            <person name="Kroppenstedt R.M."/>
            <person name="Schumann P."/>
            <person name="Stackebrandt E."/>
        </authorList>
    </citation>
    <scope>NUCLEOTIDE SEQUENCE [LARGE SCALE GENOMIC DNA]</scope>
    <source>
        <strain evidence="4 5">JCM 12677</strain>
    </source>
</reference>
<keyword evidence="5" id="KW-1185">Reference proteome</keyword>
<comment type="caution">
    <text evidence="4">The sequence shown here is derived from an EMBL/GenBank/DDBJ whole genome shotgun (WGS) entry which is preliminary data.</text>
</comment>
<dbReference type="RefSeq" id="WP_120730986.1">
    <property type="nucleotide sequence ID" value="NZ_RBAK01000012.1"/>
</dbReference>
<dbReference type="InterPro" id="IPR036890">
    <property type="entry name" value="HATPase_C_sf"/>
</dbReference>
<dbReference type="InterPro" id="IPR003594">
    <property type="entry name" value="HATPase_dom"/>
</dbReference>
<dbReference type="GO" id="GO:0004674">
    <property type="term" value="F:protein serine/threonine kinase activity"/>
    <property type="evidence" value="ECO:0007669"/>
    <property type="project" value="UniProtKB-KW"/>
</dbReference>
<gene>
    <name evidence="4" type="ORF">D7223_25550</name>
</gene>
<dbReference type="SUPFAM" id="SSF55874">
    <property type="entry name" value="ATPase domain of HSP90 chaperone/DNA topoisomerase II/histidine kinase"/>
    <property type="match status" value="1"/>
</dbReference>
<feature type="domain" description="Histidine kinase/HSP90-like ATPase" evidence="2">
    <location>
        <begin position="206"/>
        <end position="312"/>
    </location>
</feature>
<organism evidence="4 5">
    <name type="scientific">Micromonospora endolithica</name>
    <dbReference type="NCBI Taxonomy" id="230091"/>
    <lineage>
        <taxon>Bacteria</taxon>
        <taxon>Bacillati</taxon>
        <taxon>Actinomycetota</taxon>
        <taxon>Actinomycetes</taxon>
        <taxon>Micromonosporales</taxon>
        <taxon>Micromonosporaceae</taxon>
        <taxon>Micromonospora</taxon>
    </lineage>
</organism>
<dbReference type="Gene3D" id="3.30.565.10">
    <property type="entry name" value="Histidine kinase-like ATPase, C-terminal domain"/>
    <property type="match status" value="1"/>
</dbReference>
<accession>A0A3A9Z129</accession>
<dbReference type="PANTHER" id="PTHR35526">
    <property type="entry name" value="ANTI-SIGMA-F FACTOR RSBW-RELATED"/>
    <property type="match status" value="1"/>
</dbReference>